<dbReference type="EMBL" id="BRYA01000523">
    <property type="protein sequence ID" value="GMI20850.1"/>
    <property type="molecule type" value="Genomic_DNA"/>
</dbReference>
<gene>
    <name evidence="9" type="ORF">TrCOL_g13631</name>
</gene>
<keyword evidence="4 7" id="KW-0812">Transmembrane</keyword>
<keyword evidence="10" id="KW-1185">Reference proteome</keyword>
<feature type="transmembrane region" description="Helical" evidence="7">
    <location>
        <begin position="596"/>
        <end position="617"/>
    </location>
</feature>
<evidence type="ECO:0000313" key="10">
    <source>
        <dbReference type="Proteomes" id="UP001165065"/>
    </source>
</evidence>
<evidence type="ECO:0000256" key="6">
    <source>
        <dbReference type="ARBA" id="ARBA00023136"/>
    </source>
</evidence>
<feature type="transmembrane region" description="Helical" evidence="7">
    <location>
        <begin position="552"/>
        <end position="576"/>
    </location>
</feature>
<protein>
    <recommendedName>
        <fullName evidence="8">Citrate transporter-like domain-containing protein</fullName>
    </recommendedName>
</protein>
<evidence type="ECO:0000313" key="9">
    <source>
        <dbReference type="EMBL" id="GMI20850.1"/>
    </source>
</evidence>
<reference evidence="10" key="1">
    <citation type="journal article" date="2023" name="Commun. Biol.">
        <title>Genome analysis of Parmales, the sister group of diatoms, reveals the evolutionary specialization of diatoms from phago-mixotrophs to photoautotrophs.</title>
        <authorList>
            <person name="Ban H."/>
            <person name="Sato S."/>
            <person name="Yoshikawa S."/>
            <person name="Yamada K."/>
            <person name="Nakamura Y."/>
            <person name="Ichinomiya M."/>
            <person name="Sato N."/>
            <person name="Blanc-Mathieu R."/>
            <person name="Endo H."/>
            <person name="Kuwata A."/>
            <person name="Ogata H."/>
        </authorList>
    </citation>
    <scope>NUCLEOTIDE SEQUENCE [LARGE SCALE GENOMIC DNA]</scope>
</reference>
<evidence type="ECO:0000256" key="2">
    <source>
        <dbReference type="ARBA" id="ARBA00022448"/>
    </source>
</evidence>
<dbReference type="Proteomes" id="UP001165065">
    <property type="component" value="Unassembled WGS sequence"/>
</dbReference>
<organism evidence="9 10">
    <name type="scientific">Triparma columacea</name>
    <dbReference type="NCBI Taxonomy" id="722753"/>
    <lineage>
        <taxon>Eukaryota</taxon>
        <taxon>Sar</taxon>
        <taxon>Stramenopiles</taxon>
        <taxon>Ochrophyta</taxon>
        <taxon>Bolidophyceae</taxon>
        <taxon>Parmales</taxon>
        <taxon>Triparmaceae</taxon>
        <taxon>Triparma</taxon>
    </lineage>
</organism>
<comment type="subcellular location">
    <subcellularLocation>
        <location evidence="1">Cell membrane</location>
        <topology evidence="1">Multi-pass membrane protein</topology>
    </subcellularLocation>
</comment>
<keyword evidence="6 7" id="KW-0472">Membrane</keyword>
<name>A0A9W7FX09_9STRA</name>
<feature type="transmembrane region" description="Helical" evidence="7">
    <location>
        <begin position="232"/>
        <end position="257"/>
    </location>
</feature>
<dbReference type="GO" id="GO:0055085">
    <property type="term" value="P:transmembrane transport"/>
    <property type="evidence" value="ECO:0007669"/>
    <property type="project" value="InterPro"/>
</dbReference>
<evidence type="ECO:0000256" key="1">
    <source>
        <dbReference type="ARBA" id="ARBA00004651"/>
    </source>
</evidence>
<dbReference type="Pfam" id="PF03600">
    <property type="entry name" value="CitMHS"/>
    <property type="match status" value="1"/>
</dbReference>
<feature type="domain" description="Citrate transporter-like" evidence="8">
    <location>
        <begin position="149"/>
        <end position="542"/>
    </location>
</feature>
<feature type="transmembrane region" description="Helical" evidence="7">
    <location>
        <begin position="309"/>
        <end position="332"/>
    </location>
</feature>
<evidence type="ECO:0000259" key="8">
    <source>
        <dbReference type="Pfam" id="PF03600"/>
    </source>
</evidence>
<evidence type="ECO:0000256" key="4">
    <source>
        <dbReference type="ARBA" id="ARBA00022692"/>
    </source>
</evidence>
<evidence type="ECO:0000256" key="7">
    <source>
        <dbReference type="SAM" id="Phobius"/>
    </source>
</evidence>
<evidence type="ECO:0000256" key="3">
    <source>
        <dbReference type="ARBA" id="ARBA00022475"/>
    </source>
</evidence>
<proteinExistence type="predicted"/>
<dbReference type="AlphaFoldDB" id="A0A9W7FX09"/>
<feature type="transmembrane region" description="Helical" evidence="7">
    <location>
        <begin position="24"/>
        <end position="45"/>
    </location>
</feature>
<dbReference type="GO" id="GO:0005886">
    <property type="term" value="C:plasma membrane"/>
    <property type="evidence" value="ECO:0007669"/>
    <property type="project" value="UniProtKB-SubCell"/>
</dbReference>
<keyword evidence="3" id="KW-1003">Cell membrane</keyword>
<feature type="transmembrane region" description="Helical" evidence="7">
    <location>
        <begin position="123"/>
        <end position="144"/>
    </location>
</feature>
<feature type="transmembrane region" description="Helical" evidence="7">
    <location>
        <begin position="511"/>
        <end position="532"/>
    </location>
</feature>
<feature type="transmembrane region" description="Helical" evidence="7">
    <location>
        <begin position="156"/>
        <end position="173"/>
    </location>
</feature>
<dbReference type="OrthoDB" id="196945at2759"/>
<dbReference type="PANTHER" id="PTHR43302">
    <property type="entry name" value="TRANSPORTER ARSB-RELATED"/>
    <property type="match status" value="1"/>
</dbReference>
<sequence>MLAALPAFSSTSVPVKKTGSFKAWLPTLAALALVGCSAFFASTAGPAPERHLLVREHHEAVFGASPVDEPKLGWFTAKKPPSQFTASTGEKRSWGTARAYPPPVDEASGRALYEAHVDVSDQFSAFGAISVGLMYFAFWVFLLLPNWFIPVGRPGIALGGGMLTIVYRFILYNTDQGPWFQAENVIIKEPLYLLFGLMLTTVYLEKMEQGGLFDKLRNSLDDPINWKRSFKIMMMSTIGSAAVMNDSIVLIFSGVVVDLCVRHKVANSLPYLLSLATTANIGSALTMTGNPQNILITALAYDDLEWLTFAYNMFLPVCAATLINTTMMLTYYKDELFPGASGFGECMSIFLTGSKTPEMLSQERQFYARKAGIPEDPRLKVWTIWSKAQIGVVCLFLFFFAAGYDVSCTCICAGIILMVLTAWKRNSFDEKPVELDEAGNPVPPKVTYDMDGNEIVEEQELITESETTLTEVDYGLLLLFIGQFLLIGSFDDTGIPQKFFALCMGGCADQMCSVPCVYWFVAIVTFLSNIASNVPVCQMLAATFPYATPYEWMQVSFSATIAGNLTMLGSAANMIVAFQAAKVGDRTFTSERHAPFGIPSTFLTLYAGTAIMTYVSFMPDCSVKLGTCEDQVD</sequence>
<dbReference type="InterPro" id="IPR004680">
    <property type="entry name" value="Cit_transptr-like_dom"/>
</dbReference>
<keyword evidence="5 7" id="KW-1133">Transmembrane helix</keyword>
<comment type="caution">
    <text evidence="9">The sequence shown here is derived from an EMBL/GenBank/DDBJ whole genome shotgun (WGS) entry which is preliminary data.</text>
</comment>
<feature type="transmembrane region" description="Helical" evidence="7">
    <location>
        <begin position="185"/>
        <end position="204"/>
    </location>
</feature>
<dbReference type="PANTHER" id="PTHR43302:SF5">
    <property type="entry name" value="TRANSPORTER ARSB-RELATED"/>
    <property type="match status" value="1"/>
</dbReference>
<accession>A0A9W7FX09</accession>
<evidence type="ECO:0000256" key="5">
    <source>
        <dbReference type="ARBA" id="ARBA00022989"/>
    </source>
</evidence>
<keyword evidence="2" id="KW-0813">Transport</keyword>
<feature type="transmembrane region" description="Helical" evidence="7">
    <location>
        <begin position="390"/>
        <end position="423"/>
    </location>
</feature>